<dbReference type="Gene3D" id="1.25.40.10">
    <property type="entry name" value="Tetratricopeptide repeat domain"/>
    <property type="match status" value="1"/>
</dbReference>
<dbReference type="SUPFAM" id="SSF48452">
    <property type="entry name" value="TPR-like"/>
    <property type="match status" value="1"/>
</dbReference>
<dbReference type="AlphaFoldDB" id="A0A1Y5MH06"/>
<sequence>MLEPQEIQRLEKLYESYKKKNGGFLHKIFNAKNSKILIIELLLIIILLAALIALSIEKTPSLASKSDKFLAKNATAVKMVEKNETNASMLSELKQKSEVAKAKFEEGKKQDELADKIAKKLEEVVKINETNDTSKNEPKRQRSSQGWLKLNIPDEEPLSEQNGINGMSVPQDEVIDLESKPARKRVNIQVTSASNEESVLREQFLKTNNPTIALELARLNFRNNNFKEAIKWSLAANDIDNSLEESWIIFAKSKYKLKQSDDAVKALREYNKNLNKASINELINKIKSGTL</sequence>
<evidence type="ECO:0000256" key="1">
    <source>
        <dbReference type="SAM" id="MobiDB-lite"/>
    </source>
</evidence>
<proteinExistence type="predicted"/>
<dbReference type="EMBL" id="NDYN01000005">
    <property type="protein sequence ID" value="OUT07789.1"/>
    <property type="molecule type" value="Genomic_DNA"/>
</dbReference>
<dbReference type="InterPro" id="IPR011990">
    <property type="entry name" value="TPR-like_helical_dom_sf"/>
</dbReference>
<evidence type="ECO:0000313" key="3">
    <source>
        <dbReference type="EMBL" id="OUT07789.1"/>
    </source>
</evidence>
<dbReference type="Proteomes" id="UP000196317">
    <property type="component" value="Unassembled WGS sequence"/>
</dbReference>
<organism evidence="3 4">
    <name type="scientific">Campylobacter concisus</name>
    <dbReference type="NCBI Taxonomy" id="199"/>
    <lineage>
        <taxon>Bacteria</taxon>
        <taxon>Pseudomonadati</taxon>
        <taxon>Campylobacterota</taxon>
        <taxon>Epsilonproteobacteria</taxon>
        <taxon>Campylobacterales</taxon>
        <taxon>Campylobacteraceae</taxon>
        <taxon>Campylobacter</taxon>
    </lineage>
</organism>
<name>A0A1Y5MH06_9BACT</name>
<accession>A0A1Y5MH06</accession>
<keyword evidence="2" id="KW-0812">Transmembrane</keyword>
<keyword evidence="2" id="KW-0472">Membrane</keyword>
<evidence type="ECO:0000256" key="2">
    <source>
        <dbReference type="SAM" id="Phobius"/>
    </source>
</evidence>
<reference evidence="3 4" key="1">
    <citation type="submission" date="2017-04" db="EMBL/GenBank/DDBJ databases">
        <title>Complete genome of Campylobacter concisus ATCC 33237T and draft genomes for an additional eight well characterized C. concisus strains.</title>
        <authorList>
            <person name="Cornelius A.J."/>
            <person name="Miller W.G."/>
            <person name="Lastovica A.J."/>
            <person name="On S.L."/>
            <person name="French N.P."/>
            <person name="Vandenberg O."/>
            <person name="Biggs P.J."/>
        </authorList>
    </citation>
    <scope>NUCLEOTIDE SEQUENCE [LARGE SCALE GENOMIC DNA]</scope>
    <source>
        <strain evidence="3 4">CCUG 19995</strain>
    </source>
</reference>
<feature type="transmembrane region" description="Helical" evidence="2">
    <location>
        <begin position="36"/>
        <end position="56"/>
    </location>
</feature>
<comment type="caution">
    <text evidence="3">The sequence shown here is derived from an EMBL/GenBank/DDBJ whole genome shotgun (WGS) entry which is preliminary data.</text>
</comment>
<evidence type="ECO:0000313" key="4">
    <source>
        <dbReference type="Proteomes" id="UP000196317"/>
    </source>
</evidence>
<protein>
    <submittedName>
        <fullName evidence="3">Transformation system protein</fullName>
    </submittedName>
</protein>
<feature type="region of interest" description="Disordered" evidence="1">
    <location>
        <begin position="129"/>
        <end position="150"/>
    </location>
</feature>
<dbReference type="RefSeq" id="WP_087583219.1">
    <property type="nucleotide sequence ID" value="NZ_NDYN01000005.1"/>
</dbReference>
<gene>
    <name evidence="3" type="ORF">B9N65_06170</name>
</gene>
<keyword evidence="2" id="KW-1133">Transmembrane helix</keyword>
<dbReference type="Pfam" id="PF12895">
    <property type="entry name" value="ANAPC3"/>
    <property type="match status" value="1"/>
</dbReference>